<dbReference type="SUPFAM" id="SSF53092">
    <property type="entry name" value="Creatinase/prolidase N-terminal domain"/>
    <property type="match status" value="1"/>
</dbReference>
<dbReference type="InterPro" id="IPR052433">
    <property type="entry name" value="X-Pro_dipept-like"/>
</dbReference>
<evidence type="ECO:0000256" key="1">
    <source>
        <dbReference type="ARBA" id="ARBA00001936"/>
    </source>
</evidence>
<dbReference type="GO" id="GO:0030145">
    <property type="term" value="F:manganese ion binding"/>
    <property type="evidence" value="ECO:0007669"/>
    <property type="project" value="InterPro"/>
</dbReference>
<dbReference type="InterPro" id="IPR000994">
    <property type="entry name" value="Pept_M24"/>
</dbReference>
<feature type="domain" description="Aminopeptidase P N-terminal" evidence="6">
    <location>
        <begin position="61"/>
        <end position="207"/>
    </location>
</feature>
<dbReference type="Pfam" id="PF00557">
    <property type="entry name" value="Peptidase_M24"/>
    <property type="match status" value="1"/>
</dbReference>
<evidence type="ECO:0000313" key="8">
    <source>
        <dbReference type="Proteomes" id="UP000271974"/>
    </source>
</evidence>
<dbReference type="FunFam" id="3.90.230.10:FF:000002">
    <property type="entry name" value="Xaa-Pro aminopeptidase 3"/>
    <property type="match status" value="1"/>
</dbReference>
<sequence length="502" mass="57058">MVFLTMQRHLCCRLLSRKFLEPNWSRSNIVVVAPLRKRWFGQPAAQTHPHLVAEGEITPGLTVEEFHSRRCKLVRSALKTFQGLKSTEHHLFIFPSATTSFMTNDIPYTFRQNTDFLYLCGFQEADSLLIIKANSESLTTGDHESILFVPRKDAAKELWDGPRSGAHGAAVLTGVDAAFNSNEVEKYLQHYNKEHKNYVLWYNHGHPVHADFNSRVVGQLMQDKRHKCVENTTNLMHRLRVFKSVAETSLMQQSVEIASAAFIDVMKFSKPMINEAQVWAKMDFECRMRGAEFLAYPPVVAGGARANIIHYITNNQVVRDGEMILMDAGCEFHGYTSDLTRTWPVSGRFTEAQKQLYNATLYVQEECIKLCTQAYSLDEIFTRMLHLLAEQLSNLGIIPPETPPAQQINLARKYCPHHVSHYLGMDVHDTSTVSRGMKLQPNMIVTVEPGIYIPSDDYSVASRYRGIGIRIEDNILVTDSNPINMSVTCPKNVEEIEELMSK</sequence>
<dbReference type="GO" id="GO:0070006">
    <property type="term" value="F:metalloaminopeptidase activity"/>
    <property type="evidence" value="ECO:0007669"/>
    <property type="project" value="InterPro"/>
</dbReference>
<proteinExistence type="inferred from homology"/>
<dbReference type="AlphaFoldDB" id="A0A3S1BM21"/>
<name>A0A3S1BM21_ELYCH</name>
<dbReference type="OrthoDB" id="4215474at2759"/>
<dbReference type="Gene3D" id="3.90.230.10">
    <property type="entry name" value="Creatinase/methionine aminopeptidase superfamily"/>
    <property type="match status" value="1"/>
</dbReference>
<accession>A0A3S1BM21</accession>
<gene>
    <name evidence="7" type="ORF">EGW08_005414</name>
</gene>
<comment type="caution">
    <text evidence="7">The sequence shown here is derived from an EMBL/GenBank/DDBJ whole genome shotgun (WGS) entry which is preliminary data.</text>
</comment>
<dbReference type="SUPFAM" id="SSF55920">
    <property type="entry name" value="Creatinase/aminopeptidase"/>
    <property type="match status" value="1"/>
</dbReference>
<dbReference type="InterPro" id="IPR007865">
    <property type="entry name" value="Aminopep_P_N"/>
</dbReference>
<comment type="cofactor">
    <cofactor evidence="1">
        <name>Mn(2+)</name>
        <dbReference type="ChEBI" id="CHEBI:29035"/>
    </cofactor>
</comment>
<dbReference type="SMART" id="SM01011">
    <property type="entry name" value="AMP_N"/>
    <property type="match status" value="1"/>
</dbReference>
<dbReference type="STRING" id="188477.A0A3S1BM21"/>
<organism evidence="7 8">
    <name type="scientific">Elysia chlorotica</name>
    <name type="common">Eastern emerald elysia</name>
    <name type="synonym">Sea slug</name>
    <dbReference type="NCBI Taxonomy" id="188477"/>
    <lineage>
        <taxon>Eukaryota</taxon>
        <taxon>Metazoa</taxon>
        <taxon>Spiralia</taxon>
        <taxon>Lophotrochozoa</taxon>
        <taxon>Mollusca</taxon>
        <taxon>Gastropoda</taxon>
        <taxon>Heterobranchia</taxon>
        <taxon>Euthyneura</taxon>
        <taxon>Panpulmonata</taxon>
        <taxon>Sacoglossa</taxon>
        <taxon>Placobranchoidea</taxon>
        <taxon>Plakobranchidae</taxon>
        <taxon>Elysia</taxon>
    </lineage>
</organism>
<reference evidence="7 8" key="1">
    <citation type="submission" date="2019-01" db="EMBL/GenBank/DDBJ databases">
        <title>A draft genome assembly of the solar-powered sea slug Elysia chlorotica.</title>
        <authorList>
            <person name="Cai H."/>
            <person name="Li Q."/>
            <person name="Fang X."/>
            <person name="Li J."/>
            <person name="Curtis N.E."/>
            <person name="Altenburger A."/>
            <person name="Shibata T."/>
            <person name="Feng M."/>
            <person name="Maeda T."/>
            <person name="Schwartz J.A."/>
            <person name="Shigenobu S."/>
            <person name="Lundholm N."/>
            <person name="Nishiyama T."/>
            <person name="Yang H."/>
            <person name="Hasebe M."/>
            <person name="Li S."/>
            <person name="Pierce S.K."/>
            <person name="Wang J."/>
        </authorList>
    </citation>
    <scope>NUCLEOTIDE SEQUENCE [LARGE SCALE GENOMIC DNA]</scope>
    <source>
        <strain evidence="7">EC2010</strain>
        <tissue evidence="7">Whole organism of an adult</tissue>
    </source>
</reference>
<evidence type="ECO:0000256" key="2">
    <source>
        <dbReference type="ARBA" id="ARBA00008766"/>
    </source>
</evidence>
<protein>
    <recommendedName>
        <fullName evidence="6">Aminopeptidase P N-terminal domain-containing protein</fullName>
    </recommendedName>
</protein>
<keyword evidence="3" id="KW-0479">Metal-binding</keyword>
<evidence type="ECO:0000256" key="5">
    <source>
        <dbReference type="ARBA" id="ARBA00023211"/>
    </source>
</evidence>
<evidence type="ECO:0000313" key="7">
    <source>
        <dbReference type="EMBL" id="RUS86818.1"/>
    </source>
</evidence>
<keyword evidence="5" id="KW-0464">Manganese</keyword>
<keyword evidence="4" id="KW-0378">Hydrolase</keyword>
<dbReference type="PANTHER" id="PTHR43226:SF4">
    <property type="entry name" value="XAA-PRO AMINOPEPTIDASE 3"/>
    <property type="match status" value="1"/>
</dbReference>
<dbReference type="InterPro" id="IPR029149">
    <property type="entry name" value="Creatin/AminoP/Spt16_N"/>
</dbReference>
<comment type="similarity">
    <text evidence="2">Belongs to the peptidase M24B family.</text>
</comment>
<dbReference type="GO" id="GO:0005739">
    <property type="term" value="C:mitochondrion"/>
    <property type="evidence" value="ECO:0007669"/>
    <property type="project" value="TreeGrafter"/>
</dbReference>
<dbReference type="InterPro" id="IPR036005">
    <property type="entry name" value="Creatinase/aminopeptidase-like"/>
</dbReference>
<keyword evidence="8" id="KW-1185">Reference proteome</keyword>
<dbReference type="Proteomes" id="UP000271974">
    <property type="component" value="Unassembled WGS sequence"/>
</dbReference>
<dbReference type="CDD" id="cd01087">
    <property type="entry name" value="Prolidase"/>
    <property type="match status" value="1"/>
</dbReference>
<dbReference type="EMBL" id="RQTK01000127">
    <property type="protein sequence ID" value="RUS86818.1"/>
    <property type="molecule type" value="Genomic_DNA"/>
</dbReference>
<dbReference type="GO" id="GO:0006508">
    <property type="term" value="P:proteolysis"/>
    <property type="evidence" value="ECO:0007669"/>
    <property type="project" value="TreeGrafter"/>
</dbReference>
<dbReference type="Pfam" id="PF05195">
    <property type="entry name" value="AMP_N"/>
    <property type="match status" value="1"/>
</dbReference>
<evidence type="ECO:0000256" key="4">
    <source>
        <dbReference type="ARBA" id="ARBA00022801"/>
    </source>
</evidence>
<dbReference type="Gene3D" id="3.40.350.10">
    <property type="entry name" value="Creatinase/prolidase N-terminal domain"/>
    <property type="match status" value="1"/>
</dbReference>
<evidence type="ECO:0000259" key="6">
    <source>
        <dbReference type="SMART" id="SM01011"/>
    </source>
</evidence>
<evidence type="ECO:0000256" key="3">
    <source>
        <dbReference type="ARBA" id="ARBA00022723"/>
    </source>
</evidence>
<dbReference type="PANTHER" id="PTHR43226">
    <property type="entry name" value="XAA-PRO AMINOPEPTIDASE 3"/>
    <property type="match status" value="1"/>
</dbReference>